<dbReference type="AlphaFoldDB" id="A0AAW2EG24"/>
<keyword evidence="3" id="KW-1185">Reference proteome</keyword>
<evidence type="ECO:0000256" key="1">
    <source>
        <dbReference type="SAM" id="MobiDB-lite"/>
    </source>
</evidence>
<evidence type="ECO:0000313" key="2">
    <source>
        <dbReference type="EMBL" id="KAL0102651.1"/>
    </source>
</evidence>
<gene>
    <name evidence="2" type="ORF">PUN28_018148</name>
</gene>
<sequence length="329" mass="38225">MHLRNIIYRRRATIKKRKKKREREREPGAERGRGGGGERDSGAAKSCVMAVATSTFDFKKILSAEYYSVQYIFPRGGYKIDDVSASVIRNTFIPFVSLHQLTFCAPLRNYERNTMVCPVRRSFSRENRKVIGRVNLLCDFIKTGLMRARCESAGCRPLVTGSAARCSPHAVSTCEYYVGRRPSRCTATWSEWRARDPAGPEDRHQQQRERVYPLWHNIDNKLFRRSKERRQILFFFFVNSSTIRVALNEHDYNHLKPHWILRTGPTAVLHRRRAVLIQTARCAGDFHRRNNAFIGIPTPGRSSVVYVLIRSLRGRRVEHEIVPTRFCNR</sequence>
<evidence type="ECO:0000313" key="3">
    <source>
        <dbReference type="Proteomes" id="UP001430953"/>
    </source>
</evidence>
<reference evidence="2 3" key="1">
    <citation type="submission" date="2023-03" db="EMBL/GenBank/DDBJ databases">
        <title>High recombination rates correlate with genetic variation in Cardiocondyla obscurior ants.</title>
        <authorList>
            <person name="Errbii M."/>
        </authorList>
    </citation>
    <scope>NUCLEOTIDE SEQUENCE [LARGE SCALE GENOMIC DNA]</scope>
    <source>
        <strain evidence="2">Alpha-2009</strain>
        <tissue evidence="2">Whole body</tissue>
    </source>
</reference>
<proteinExistence type="predicted"/>
<protein>
    <submittedName>
        <fullName evidence="2">Uncharacterized protein</fullName>
    </submittedName>
</protein>
<comment type="caution">
    <text evidence="2">The sequence shown here is derived from an EMBL/GenBank/DDBJ whole genome shotgun (WGS) entry which is preliminary data.</text>
</comment>
<accession>A0AAW2EG24</accession>
<dbReference type="EMBL" id="JADYXP020000022">
    <property type="protein sequence ID" value="KAL0102651.1"/>
    <property type="molecule type" value="Genomic_DNA"/>
</dbReference>
<organism evidence="2 3">
    <name type="scientific">Cardiocondyla obscurior</name>
    <dbReference type="NCBI Taxonomy" id="286306"/>
    <lineage>
        <taxon>Eukaryota</taxon>
        <taxon>Metazoa</taxon>
        <taxon>Ecdysozoa</taxon>
        <taxon>Arthropoda</taxon>
        <taxon>Hexapoda</taxon>
        <taxon>Insecta</taxon>
        <taxon>Pterygota</taxon>
        <taxon>Neoptera</taxon>
        <taxon>Endopterygota</taxon>
        <taxon>Hymenoptera</taxon>
        <taxon>Apocrita</taxon>
        <taxon>Aculeata</taxon>
        <taxon>Formicoidea</taxon>
        <taxon>Formicidae</taxon>
        <taxon>Myrmicinae</taxon>
        <taxon>Cardiocondyla</taxon>
    </lineage>
</organism>
<name>A0AAW2EG24_9HYME</name>
<feature type="region of interest" description="Disordered" evidence="1">
    <location>
        <begin position="14"/>
        <end position="42"/>
    </location>
</feature>
<feature type="compositionally biased region" description="Basic and acidic residues" evidence="1">
    <location>
        <begin position="23"/>
        <end position="42"/>
    </location>
</feature>
<dbReference type="Proteomes" id="UP001430953">
    <property type="component" value="Unassembled WGS sequence"/>
</dbReference>